<feature type="signal peptide" evidence="2">
    <location>
        <begin position="1"/>
        <end position="35"/>
    </location>
</feature>
<reference evidence="3 4" key="1">
    <citation type="submission" date="2019-06" db="EMBL/GenBank/DDBJ databases">
        <title>Whole genome shotgun sequence of Streptomyces cacaoi subsp. cacaoi NBRC 12748.</title>
        <authorList>
            <person name="Hosoyama A."/>
            <person name="Uohara A."/>
            <person name="Ohji S."/>
            <person name="Ichikawa N."/>
        </authorList>
    </citation>
    <scope>NUCLEOTIDE SEQUENCE [LARGE SCALE GENOMIC DNA]</scope>
    <source>
        <strain evidence="3 4">NBRC 12748</strain>
    </source>
</reference>
<name>A0A4Y3R5Q5_STRCI</name>
<dbReference type="OrthoDB" id="4246744at2"/>
<feature type="region of interest" description="Disordered" evidence="1">
    <location>
        <begin position="31"/>
        <end position="96"/>
    </location>
</feature>
<sequence>MLTGKSFPRRIARTALLTAVGAASVVGAAAGAASAAEQPKNPVGGLSNLDGKGVGNTLDKASRHATGLAGRVGGNAVESTVPGAGKTLGKTAKTATPAAQEVAGGAAGQAGELLGDTAASATKDGLPVGGLSLG</sequence>
<proteinExistence type="predicted"/>
<dbReference type="RefSeq" id="WP_030883426.1">
    <property type="nucleotide sequence ID" value="NZ_BJMM01000028.1"/>
</dbReference>
<evidence type="ECO:0000313" key="4">
    <source>
        <dbReference type="Proteomes" id="UP000319210"/>
    </source>
</evidence>
<keyword evidence="3" id="KW-0547">Nucleotide-binding</keyword>
<keyword evidence="4" id="KW-1185">Reference proteome</keyword>
<feature type="compositionally biased region" description="Low complexity" evidence="1">
    <location>
        <begin position="82"/>
        <end position="96"/>
    </location>
</feature>
<dbReference type="EMBL" id="BJMM01000028">
    <property type="protein sequence ID" value="GEB52167.1"/>
    <property type="molecule type" value="Genomic_DNA"/>
</dbReference>
<evidence type="ECO:0000256" key="1">
    <source>
        <dbReference type="SAM" id="MobiDB-lite"/>
    </source>
</evidence>
<gene>
    <name evidence="3" type="ORF">SCA03_47180</name>
</gene>
<dbReference type="AlphaFoldDB" id="A0A4Y3R5Q5"/>
<protein>
    <submittedName>
        <fullName evidence="3">ATP-binding protein</fullName>
    </submittedName>
</protein>
<dbReference type="Proteomes" id="UP000319210">
    <property type="component" value="Unassembled WGS sequence"/>
</dbReference>
<evidence type="ECO:0000313" key="3">
    <source>
        <dbReference type="EMBL" id="GEB52167.1"/>
    </source>
</evidence>
<keyword evidence="3" id="KW-0067">ATP-binding</keyword>
<keyword evidence="2" id="KW-0732">Signal</keyword>
<comment type="caution">
    <text evidence="3">The sequence shown here is derived from an EMBL/GenBank/DDBJ whole genome shotgun (WGS) entry which is preliminary data.</text>
</comment>
<feature type="chain" id="PRO_5021210564" evidence="2">
    <location>
        <begin position="36"/>
        <end position="134"/>
    </location>
</feature>
<organism evidence="3 4">
    <name type="scientific">Streptomyces cacaoi</name>
    <dbReference type="NCBI Taxonomy" id="1898"/>
    <lineage>
        <taxon>Bacteria</taxon>
        <taxon>Bacillati</taxon>
        <taxon>Actinomycetota</taxon>
        <taxon>Actinomycetes</taxon>
        <taxon>Kitasatosporales</taxon>
        <taxon>Streptomycetaceae</taxon>
        <taxon>Streptomyces</taxon>
    </lineage>
</organism>
<evidence type="ECO:0000256" key="2">
    <source>
        <dbReference type="SAM" id="SignalP"/>
    </source>
</evidence>
<accession>A0A4Y3R5Q5</accession>
<dbReference type="GO" id="GO:0005524">
    <property type="term" value="F:ATP binding"/>
    <property type="evidence" value="ECO:0007669"/>
    <property type="project" value="UniProtKB-KW"/>
</dbReference>